<feature type="region of interest" description="Disordered" evidence="1">
    <location>
        <begin position="1"/>
        <end position="33"/>
    </location>
</feature>
<proteinExistence type="predicted"/>
<comment type="caution">
    <text evidence="2">The sequence shown here is derived from an EMBL/GenBank/DDBJ whole genome shotgun (WGS) entry which is preliminary data.</text>
</comment>
<evidence type="ECO:0000313" key="2">
    <source>
        <dbReference type="EMBL" id="TPG45990.1"/>
    </source>
</evidence>
<dbReference type="AlphaFoldDB" id="A0A502F9E5"/>
<gene>
    <name evidence="2" type="ORF">EAH89_25545</name>
</gene>
<dbReference type="EMBL" id="RCZP01000043">
    <property type="protein sequence ID" value="TPG45990.1"/>
    <property type="molecule type" value="Genomic_DNA"/>
</dbReference>
<feature type="compositionally biased region" description="Polar residues" evidence="1">
    <location>
        <begin position="1"/>
        <end position="19"/>
    </location>
</feature>
<accession>A0A502F9E5</accession>
<evidence type="ECO:0000256" key="1">
    <source>
        <dbReference type="SAM" id="MobiDB-lite"/>
    </source>
</evidence>
<sequence>MGSNEMLSDQHPASGTDPSETTEKAGPAAVARPRARPISSYALLDRPLSGRGVFRIVDPRLRHKDQLESLVTALREGASISNLEGKATGTTSVVEMNGFRYFIEPTYALGVEELTTLLALSAIAKMNHRNGYKYEATRAASVRRLPQRRMQASLLKEISRDVLRSRLQAKGPAWQSGEYLEARGSIYALMTECGLSRGQKNYVRTLASLLRLSRVGYTNLGRSGSNSINLQSGENLIYFEYDGATNDFIVWLNARLTSALISSRLSLDAGVSVDLAEYRQLRDGARIIHCHLSEALRASSDPRKGPTRYSPEDLAEMLYGPAADVKPDTRARQRNRAITAALQLNVLKPAWEVLEVRDKVAGHREPVVVAVDLYHRDVRSPEAKGSPDR</sequence>
<keyword evidence="3" id="KW-1185">Reference proteome</keyword>
<name>A0A502F9E5_9PROT</name>
<protein>
    <submittedName>
        <fullName evidence="2">Uncharacterized protein</fullName>
    </submittedName>
</protein>
<reference evidence="2 3" key="1">
    <citation type="journal article" date="2019" name="Environ. Microbiol.">
        <title>Species interactions and distinct microbial communities in high Arctic permafrost affected cryosols are associated with the CH4 and CO2 gas fluxes.</title>
        <authorList>
            <person name="Altshuler I."/>
            <person name="Hamel J."/>
            <person name="Turney S."/>
            <person name="Magnuson E."/>
            <person name="Levesque R."/>
            <person name="Greer C."/>
            <person name="Whyte L.G."/>
        </authorList>
    </citation>
    <scope>NUCLEOTIDE SEQUENCE [LARGE SCALE GENOMIC DNA]</scope>
    <source>
        <strain evidence="2 3">S9.3B</strain>
    </source>
</reference>
<organism evidence="2 3">
    <name type="scientific">Muricoccus nepalensis</name>
    <dbReference type="NCBI Taxonomy" id="1854500"/>
    <lineage>
        <taxon>Bacteria</taxon>
        <taxon>Pseudomonadati</taxon>
        <taxon>Pseudomonadota</taxon>
        <taxon>Alphaproteobacteria</taxon>
        <taxon>Acetobacterales</taxon>
        <taxon>Roseomonadaceae</taxon>
        <taxon>Muricoccus</taxon>
    </lineage>
</organism>
<evidence type="ECO:0000313" key="3">
    <source>
        <dbReference type="Proteomes" id="UP000317078"/>
    </source>
</evidence>
<dbReference type="Proteomes" id="UP000317078">
    <property type="component" value="Unassembled WGS sequence"/>
</dbReference>